<sequence length="93" mass="10037">MENPESLEEGLIAKSSLAQPNPVIVTNEVGERSGFPESDNSSAATPVVVLSTLVTICGSFAYGCSVRLHDWSSNFMLDGVYLSNVLHFQQTMD</sequence>
<dbReference type="Proteomes" id="UP001428341">
    <property type="component" value="Unassembled WGS sequence"/>
</dbReference>
<proteinExistence type="predicted"/>
<dbReference type="AlphaFoldDB" id="A0AAP0MSD0"/>
<comment type="caution">
    <text evidence="1">The sequence shown here is derived from an EMBL/GenBank/DDBJ whole genome shotgun (WGS) entry which is preliminary data.</text>
</comment>
<gene>
    <name evidence="1" type="ORF">WN944_007415</name>
</gene>
<reference evidence="1 2" key="1">
    <citation type="submission" date="2024-05" db="EMBL/GenBank/DDBJ databases">
        <title>Haplotype-resolved chromosome-level genome assembly of Huyou (Citrus changshanensis).</title>
        <authorList>
            <person name="Miao C."/>
            <person name="Chen W."/>
            <person name="Wu Y."/>
            <person name="Wang L."/>
            <person name="Zhao S."/>
            <person name="Grierson D."/>
            <person name="Xu C."/>
            <person name="Chen K."/>
        </authorList>
    </citation>
    <scope>NUCLEOTIDE SEQUENCE [LARGE SCALE GENOMIC DNA]</scope>
    <source>
        <strain evidence="1">01-14</strain>
        <tissue evidence="1">Leaf</tissue>
    </source>
</reference>
<evidence type="ECO:0000313" key="2">
    <source>
        <dbReference type="Proteomes" id="UP001428341"/>
    </source>
</evidence>
<accession>A0AAP0MSD0</accession>
<name>A0AAP0MSD0_9ROSI</name>
<dbReference type="EMBL" id="JBCGBO010000003">
    <property type="protein sequence ID" value="KAK9215410.1"/>
    <property type="molecule type" value="Genomic_DNA"/>
</dbReference>
<evidence type="ECO:0000313" key="1">
    <source>
        <dbReference type="EMBL" id="KAK9215410.1"/>
    </source>
</evidence>
<organism evidence="1 2">
    <name type="scientific">Citrus x changshan-huyou</name>
    <dbReference type="NCBI Taxonomy" id="2935761"/>
    <lineage>
        <taxon>Eukaryota</taxon>
        <taxon>Viridiplantae</taxon>
        <taxon>Streptophyta</taxon>
        <taxon>Embryophyta</taxon>
        <taxon>Tracheophyta</taxon>
        <taxon>Spermatophyta</taxon>
        <taxon>Magnoliopsida</taxon>
        <taxon>eudicotyledons</taxon>
        <taxon>Gunneridae</taxon>
        <taxon>Pentapetalae</taxon>
        <taxon>rosids</taxon>
        <taxon>malvids</taxon>
        <taxon>Sapindales</taxon>
        <taxon>Rutaceae</taxon>
        <taxon>Aurantioideae</taxon>
        <taxon>Citrus</taxon>
    </lineage>
</organism>
<keyword evidence="2" id="KW-1185">Reference proteome</keyword>
<protein>
    <submittedName>
        <fullName evidence="1">Uncharacterized protein</fullName>
    </submittedName>
</protein>